<evidence type="ECO:0000313" key="3">
    <source>
        <dbReference type="Proteomes" id="UP000187209"/>
    </source>
</evidence>
<feature type="coiled-coil region" evidence="1">
    <location>
        <begin position="141"/>
        <end position="168"/>
    </location>
</feature>
<proteinExistence type="predicted"/>
<dbReference type="EMBL" id="MPUH01000334">
    <property type="protein sequence ID" value="OMJ82600.1"/>
    <property type="molecule type" value="Genomic_DNA"/>
</dbReference>
<evidence type="ECO:0000313" key="2">
    <source>
        <dbReference type="EMBL" id="OMJ82600.1"/>
    </source>
</evidence>
<gene>
    <name evidence="2" type="ORF">SteCoe_16646</name>
</gene>
<organism evidence="2 3">
    <name type="scientific">Stentor coeruleus</name>
    <dbReference type="NCBI Taxonomy" id="5963"/>
    <lineage>
        <taxon>Eukaryota</taxon>
        <taxon>Sar</taxon>
        <taxon>Alveolata</taxon>
        <taxon>Ciliophora</taxon>
        <taxon>Postciliodesmatophora</taxon>
        <taxon>Heterotrichea</taxon>
        <taxon>Heterotrichida</taxon>
        <taxon>Stentoridae</taxon>
        <taxon>Stentor</taxon>
    </lineage>
</organism>
<keyword evidence="1" id="KW-0175">Coiled coil</keyword>
<sequence length="449" mass="52865">MTSPLDNGTLELVKNPENLYENSLEELDSFVSELGLFSLIESPAMDSQELITRPEFRFQCKKQEMIIKALHKQLELSKDRSTRYLDKIREQEENCNKYLKEISRLTAHSEENEKTLLKIIDDKDKELQEHLSKYSLAASRLRTLEFEKEHLQEKYNQTRLELERYKSIESELNSTWFKLQKSEEAQDKLNRLIYKLSKDPQELESDKSLITQLSIKDQEIQSLKRVIDELKHSSDMKITSLKLEVAELQYFLTTSQEQEQYFMTQLQEINKKRLGGTQEPHIPSTDSECESLDCQESTLADDLFYTIMKKLNLLNESKKVENFTYMVRDKIYSVLVGRDGIYVKNGKNVLSLEQSILEPERSRSNLEERPKITVDKWKILEERRSLEYKGKLLEKRRSVDEDSKKLKKAISSQVLLKNTKNCLNKIKSTMLKTPLREQKLKLLEKKCNK</sequence>
<dbReference type="Proteomes" id="UP000187209">
    <property type="component" value="Unassembled WGS sequence"/>
</dbReference>
<protein>
    <submittedName>
        <fullName evidence="2">Uncharacterized protein</fullName>
    </submittedName>
</protein>
<evidence type="ECO:0000256" key="1">
    <source>
        <dbReference type="SAM" id="Coils"/>
    </source>
</evidence>
<accession>A0A1R2C0T1</accession>
<dbReference type="AlphaFoldDB" id="A0A1R2C0T1"/>
<name>A0A1R2C0T1_9CILI</name>
<reference evidence="2 3" key="1">
    <citation type="submission" date="2016-11" db="EMBL/GenBank/DDBJ databases">
        <title>The macronuclear genome of Stentor coeruleus: a giant cell with tiny introns.</title>
        <authorList>
            <person name="Slabodnick M."/>
            <person name="Ruby J.G."/>
            <person name="Reiff S.B."/>
            <person name="Swart E.C."/>
            <person name="Gosai S."/>
            <person name="Prabakaran S."/>
            <person name="Witkowska E."/>
            <person name="Larue G.E."/>
            <person name="Fisher S."/>
            <person name="Freeman R.M."/>
            <person name="Gunawardena J."/>
            <person name="Chu W."/>
            <person name="Stover N.A."/>
            <person name="Gregory B.D."/>
            <person name="Nowacki M."/>
            <person name="Derisi J."/>
            <person name="Roy S.W."/>
            <person name="Marshall W.F."/>
            <person name="Sood P."/>
        </authorList>
    </citation>
    <scope>NUCLEOTIDE SEQUENCE [LARGE SCALE GENOMIC DNA]</scope>
    <source>
        <strain evidence="2">WM001</strain>
    </source>
</reference>
<keyword evidence="3" id="KW-1185">Reference proteome</keyword>
<comment type="caution">
    <text evidence="2">The sequence shown here is derived from an EMBL/GenBank/DDBJ whole genome shotgun (WGS) entry which is preliminary data.</text>
</comment>